<proteinExistence type="predicted"/>
<accession>A0AAV4CTP6</accession>
<sequence>MKGIIKRKNKTAPKLTLERGLWNERDDIYVDIRKGSSAMRVPEHSVDQHIHLSLTPVLTNYKKLMVMCSVSQ</sequence>
<evidence type="ECO:0000313" key="2">
    <source>
        <dbReference type="Proteomes" id="UP000735302"/>
    </source>
</evidence>
<dbReference type="AlphaFoldDB" id="A0AAV4CTP6"/>
<keyword evidence="2" id="KW-1185">Reference proteome</keyword>
<comment type="caution">
    <text evidence="1">The sequence shown here is derived from an EMBL/GenBank/DDBJ whole genome shotgun (WGS) entry which is preliminary data.</text>
</comment>
<name>A0AAV4CTP6_9GAST</name>
<dbReference type="Proteomes" id="UP000735302">
    <property type="component" value="Unassembled WGS sequence"/>
</dbReference>
<evidence type="ECO:0000313" key="1">
    <source>
        <dbReference type="EMBL" id="GFO35284.1"/>
    </source>
</evidence>
<dbReference type="EMBL" id="BLXT01006999">
    <property type="protein sequence ID" value="GFO35284.1"/>
    <property type="molecule type" value="Genomic_DNA"/>
</dbReference>
<protein>
    <submittedName>
        <fullName evidence="1">Uncharacterized protein</fullName>
    </submittedName>
</protein>
<gene>
    <name evidence="1" type="ORF">PoB_006178900</name>
</gene>
<organism evidence="1 2">
    <name type="scientific">Plakobranchus ocellatus</name>
    <dbReference type="NCBI Taxonomy" id="259542"/>
    <lineage>
        <taxon>Eukaryota</taxon>
        <taxon>Metazoa</taxon>
        <taxon>Spiralia</taxon>
        <taxon>Lophotrochozoa</taxon>
        <taxon>Mollusca</taxon>
        <taxon>Gastropoda</taxon>
        <taxon>Heterobranchia</taxon>
        <taxon>Euthyneura</taxon>
        <taxon>Panpulmonata</taxon>
        <taxon>Sacoglossa</taxon>
        <taxon>Placobranchoidea</taxon>
        <taxon>Plakobranchidae</taxon>
        <taxon>Plakobranchus</taxon>
    </lineage>
</organism>
<reference evidence="1 2" key="1">
    <citation type="journal article" date="2021" name="Elife">
        <title>Chloroplast acquisition without the gene transfer in kleptoplastic sea slugs, Plakobranchus ocellatus.</title>
        <authorList>
            <person name="Maeda T."/>
            <person name="Takahashi S."/>
            <person name="Yoshida T."/>
            <person name="Shimamura S."/>
            <person name="Takaki Y."/>
            <person name="Nagai Y."/>
            <person name="Toyoda A."/>
            <person name="Suzuki Y."/>
            <person name="Arimoto A."/>
            <person name="Ishii H."/>
            <person name="Satoh N."/>
            <person name="Nishiyama T."/>
            <person name="Hasebe M."/>
            <person name="Maruyama T."/>
            <person name="Minagawa J."/>
            <person name="Obokata J."/>
            <person name="Shigenobu S."/>
        </authorList>
    </citation>
    <scope>NUCLEOTIDE SEQUENCE [LARGE SCALE GENOMIC DNA]</scope>
</reference>